<proteinExistence type="predicted"/>
<dbReference type="Proteomes" id="UP000199820">
    <property type="component" value="Unassembled WGS sequence"/>
</dbReference>
<feature type="chain" id="PRO_5011709523" evidence="2">
    <location>
        <begin position="25"/>
        <end position="199"/>
    </location>
</feature>
<evidence type="ECO:0000313" key="3">
    <source>
        <dbReference type="EMBL" id="SET01991.1"/>
    </source>
</evidence>
<dbReference type="AlphaFoldDB" id="A0A1I0B5C5"/>
<gene>
    <name evidence="3" type="ORF">SAMN04487771_100393</name>
</gene>
<evidence type="ECO:0000256" key="1">
    <source>
        <dbReference type="SAM" id="MobiDB-lite"/>
    </source>
</evidence>
<reference evidence="4" key="1">
    <citation type="submission" date="2016-10" db="EMBL/GenBank/DDBJ databases">
        <authorList>
            <person name="Varghese N."/>
            <person name="Submissions S."/>
        </authorList>
    </citation>
    <scope>NUCLEOTIDE SEQUENCE [LARGE SCALE GENOMIC DNA]</scope>
    <source>
        <strain evidence="4">KH1P1</strain>
    </source>
</reference>
<organism evidence="3 4">
    <name type="scientific">[Clostridium] aminophilum</name>
    <dbReference type="NCBI Taxonomy" id="1526"/>
    <lineage>
        <taxon>Bacteria</taxon>
        <taxon>Bacillati</taxon>
        <taxon>Bacillota</taxon>
        <taxon>Clostridia</taxon>
        <taxon>Lachnospirales</taxon>
        <taxon>Lachnospiraceae</taxon>
    </lineage>
</organism>
<evidence type="ECO:0000313" key="4">
    <source>
        <dbReference type="Proteomes" id="UP000199820"/>
    </source>
</evidence>
<keyword evidence="4" id="KW-1185">Reference proteome</keyword>
<protein>
    <submittedName>
        <fullName evidence="3">Uncharacterized protein</fullName>
    </submittedName>
</protein>
<dbReference type="SUPFAM" id="SSF69360">
    <property type="entry name" value="Cell wall binding repeat"/>
    <property type="match status" value="1"/>
</dbReference>
<accession>A0A1I0B5C5</accession>
<dbReference type="OrthoDB" id="2053313at2"/>
<evidence type="ECO:0000256" key="2">
    <source>
        <dbReference type="SAM" id="SignalP"/>
    </source>
</evidence>
<dbReference type="STRING" id="1526.SAMN02910262_01626"/>
<dbReference type="EMBL" id="FOIL01000003">
    <property type="protein sequence ID" value="SET01991.1"/>
    <property type="molecule type" value="Genomic_DNA"/>
</dbReference>
<name>A0A1I0B5C5_9FIRM</name>
<keyword evidence="2" id="KW-0732">Signal</keyword>
<feature type="region of interest" description="Disordered" evidence="1">
    <location>
        <begin position="30"/>
        <end position="49"/>
    </location>
</feature>
<sequence>MRKKLMVMALIAGLALCSSTAAFAAGSSTNNRGYEDNSSDDDAGNPPASATNTEVITATPFKLSENVTQNKYIENGVEVTVTVIGNDGTTLNQSESIRNGTQHVMLRTTTGGANVGPNGEVICKNSICVITENGVSQGFFVNPETEGPLATGADATYWAFDANGNLVLHYVNAQGYFYTGTHVIDGKTVTFNSEGVIVG</sequence>
<feature type="signal peptide" evidence="2">
    <location>
        <begin position="1"/>
        <end position="24"/>
    </location>
</feature>
<dbReference type="RefSeq" id="WP_074648310.1">
    <property type="nucleotide sequence ID" value="NZ_FOIL01000003.1"/>
</dbReference>